<dbReference type="PROSITE" id="PS51762">
    <property type="entry name" value="GH16_2"/>
    <property type="match status" value="1"/>
</dbReference>
<dbReference type="GO" id="GO:0004553">
    <property type="term" value="F:hydrolase activity, hydrolyzing O-glycosyl compounds"/>
    <property type="evidence" value="ECO:0007669"/>
    <property type="project" value="InterPro"/>
</dbReference>
<dbReference type="EMBL" id="LGAV01000002">
    <property type="protein sequence ID" value="KOS15772.1"/>
    <property type="molecule type" value="Genomic_DNA"/>
</dbReference>
<keyword evidence="2" id="KW-0732">Signal</keyword>
<keyword evidence="1" id="KW-0472">Membrane</keyword>
<name>A0A0N0RSK2_9BASI</name>
<evidence type="ECO:0000256" key="1">
    <source>
        <dbReference type="SAM" id="Phobius"/>
    </source>
</evidence>
<evidence type="ECO:0000259" key="3">
    <source>
        <dbReference type="PROSITE" id="PS51762"/>
    </source>
</evidence>
<feature type="chain" id="PRO_5005857553" evidence="2">
    <location>
        <begin position="20"/>
        <end position="381"/>
    </location>
</feature>
<dbReference type="AlphaFoldDB" id="A0A0N0RSK2"/>
<dbReference type="InterPro" id="IPR050546">
    <property type="entry name" value="Glycosyl_Hydrlase_16"/>
</dbReference>
<organism evidence="4 5">
    <name type="scientific">Malassezia pachydermatis</name>
    <dbReference type="NCBI Taxonomy" id="77020"/>
    <lineage>
        <taxon>Eukaryota</taxon>
        <taxon>Fungi</taxon>
        <taxon>Dikarya</taxon>
        <taxon>Basidiomycota</taxon>
        <taxon>Ustilaginomycotina</taxon>
        <taxon>Malasseziomycetes</taxon>
        <taxon>Malasseziales</taxon>
        <taxon>Malasseziaceae</taxon>
        <taxon>Malassezia</taxon>
    </lineage>
</organism>
<dbReference type="GO" id="GO:0009251">
    <property type="term" value="P:glucan catabolic process"/>
    <property type="evidence" value="ECO:0007669"/>
    <property type="project" value="TreeGrafter"/>
</dbReference>
<keyword evidence="1" id="KW-1133">Transmembrane helix</keyword>
<dbReference type="Gene3D" id="2.60.120.200">
    <property type="match status" value="1"/>
</dbReference>
<reference evidence="4 5" key="1">
    <citation type="submission" date="2015-07" db="EMBL/GenBank/DDBJ databases">
        <title>Draft Genome Sequence of Malassezia furfur CBS1878 and Malassezia pachydermatis CBS1879.</title>
        <authorList>
            <person name="Triana S."/>
            <person name="Ohm R."/>
            <person name="Gonzalez A."/>
            <person name="DeCock H."/>
            <person name="Restrepo S."/>
            <person name="Celis A."/>
        </authorList>
    </citation>
    <scope>NUCLEOTIDE SEQUENCE [LARGE SCALE GENOMIC DNA]</scope>
    <source>
        <strain evidence="4 5">CBS 1879</strain>
    </source>
</reference>
<comment type="caution">
    <text evidence="4">The sequence shown here is derived from an EMBL/GenBank/DDBJ whole genome shotgun (WGS) entry which is preliminary data.</text>
</comment>
<protein>
    <submittedName>
        <fullName evidence="4">Glycoside hydrolase family 16 protein</fullName>
    </submittedName>
</protein>
<proteinExistence type="predicted"/>
<dbReference type="PANTHER" id="PTHR10963:SF24">
    <property type="entry name" value="GLYCOSIDASE C21B10.07-RELATED"/>
    <property type="match status" value="1"/>
</dbReference>
<sequence>MHWLVWVLVWCSAVDLALATNYSICQEWTGSDFYSHFYWWSWNDPTKGKVDYVTQKDSQKSNLSFVDPKTGRFVLAVDTGDPVPLNGNFSDMGRRSNRIHSNHLYGDGFYILKATKVPTGCATWPAFWTSTKEPWPQGGEIDVIEGVNGKGPNLASLHTDNGCTLNTNVSQVQTGHLDRTNCSYQPGCASTFKEPDTFGDDLNKRGGGYFVLMRDTTLNGLGISVYFWGADEDPSKLPEAIGAAPQKAPTFLNSDDIQHWGKPEVFFGSNYGPNSSCDWSKYMSLHEIIFDTTLCGTWDNGAFSDDGCSGVSCQDYLVNNGEKFADARWEIDYLRIYSNGCEYEPDGKKSKGGANAVRPTLWLSIMSMLVFMLALYGQGML</sequence>
<feature type="domain" description="GH16" evidence="3">
    <location>
        <begin position="38"/>
        <end position="288"/>
    </location>
</feature>
<keyword evidence="1" id="KW-0812">Transmembrane</keyword>
<dbReference type="InterPro" id="IPR013320">
    <property type="entry name" value="ConA-like_dom_sf"/>
</dbReference>
<dbReference type="SUPFAM" id="SSF49899">
    <property type="entry name" value="Concanavalin A-like lectins/glucanases"/>
    <property type="match status" value="1"/>
</dbReference>
<dbReference type="STRING" id="77020.A0A0N0RSK2"/>
<gene>
    <name evidence="4" type="ORF">Malapachy_2199</name>
</gene>
<keyword evidence="5" id="KW-1185">Reference proteome</keyword>
<accession>A0A0N0RSK2</accession>
<feature type="transmembrane region" description="Helical" evidence="1">
    <location>
        <begin position="360"/>
        <end position="377"/>
    </location>
</feature>
<evidence type="ECO:0000313" key="4">
    <source>
        <dbReference type="EMBL" id="KOS15772.1"/>
    </source>
</evidence>
<dbReference type="Proteomes" id="UP000037751">
    <property type="component" value="Unassembled WGS sequence"/>
</dbReference>
<dbReference type="RefSeq" id="XP_017993404.1">
    <property type="nucleotide sequence ID" value="XM_018136691.1"/>
</dbReference>
<dbReference type="VEuPathDB" id="FungiDB:Malapachy_2199"/>
<dbReference type="InterPro" id="IPR000757">
    <property type="entry name" value="Beta-glucanase-like"/>
</dbReference>
<dbReference type="Pfam" id="PF26113">
    <property type="entry name" value="GH16_XgeA"/>
    <property type="match status" value="1"/>
</dbReference>
<evidence type="ECO:0000313" key="5">
    <source>
        <dbReference type="Proteomes" id="UP000037751"/>
    </source>
</evidence>
<feature type="signal peptide" evidence="2">
    <location>
        <begin position="1"/>
        <end position="19"/>
    </location>
</feature>
<dbReference type="PANTHER" id="PTHR10963">
    <property type="entry name" value="GLYCOSYL HYDROLASE-RELATED"/>
    <property type="match status" value="1"/>
</dbReference>
<dbReference type="OrthoDB" id="192832at2759"/>
<dbReference type="GeneID" id="28728566"/>
<keyword evidence="4" id="KW-0378">Hydrolase</keyword>
<evidence type="ECO:0000256" key="2">
    <source>
        <dbReference type="SAM" id="SignalP"/>
    </source>
</evidence>